<proteinExistence type="predicted"/>
<gene>
    <name evidence="1" type="ORF">A2567_03110</name>
</gene>
<evidence type="ECO:0000313" key="2">
    <source>
        <dbReference type="Proteomes" id="UP000178974"/>
    </source>
</evidence>
<name>A0A1F5CGN6_9BACT</name>
<accession>A0A1F5CGN6</accession>
<sequence length="115" mass="12816">MPGQKPDCLGSLAHFPNASATGRSFSGHTAGTSEVEKLIERNEGCRLLAHWRHYFVRSGPLTVTVQPSPPAEEVDPLRRCDAPPHWASVEVTGLWPLPPFFLPEVVRTKDFWDIN</sequence>
<dbReference type="EMBL" id="MEZA01000025">
    <property type="protein sequence ID" value="OGD42017.1"/>
    <property type="molecule type" value="Genomic_DNA"/>
</dbReference>
<evidence type="ECO:0000313" key="1">
    <source>
        <dbReference type="EMBL" id="OGD42017.1"/>
    </source>
</evidence>
<dbReference type="Proteomes" id="UP000178974">
    <property type="component" value="Unassembled WGS sequence"/>
</dbReference>
<dbReference type="AlphaFoldDB" id="A0A1F5CGN6"/>
<reference evidence="1 2" key="1">
    <citation type="journal article" date="2016" name="Nat. Commun.">
        <title>Thousands of microbial genomes shed light on interconnected biogeochemical processes in an aquifer system.</title>
        <authorList>
            <person name="Anantharaman K."/>
            <person name="Brown C.T."/>
            <person name="Hug L.A."/>
            <person name="Sharon I."/>
            <person name="Castelle C.J."/>
            <person name="Probst A.J."/>
            <person name="Thomas B.C."/>
            <person name="Singh A."/>
            <person name="Wilkins M.J."/>
            <person name="Karaoz U."/>
            <person name="Brodie E.L."/>
            <person name="Williams K.H."/>
            <person name="Hubbard S.S."/>
            <person name="Banfield J.F."/>
        </authorList>
    </citation>
    <scope>NUCLEOTIDE SEQUENCE [LARGE SCALE GENOMIC DNA]</scope>
</reference>
<organism evidence="1 2">
    <name type="scientific">Candidatus Azambacteria bacterium RIFOXYD1_FULL_42_11</name>
    <dbReference type="NCBI Taxonomy" id="1797310"/>
    <lineage>
        <taxon>Bacteria</taxon>
        <taxon>Candidatus Azamiibacteriota</taxon>
    </lineage>
</organism>
<protein>
    <submittedName>
        <fullName evidence="1">Uncharacterized protein</fullName>
    </submittedName>
</protein>
<comment type="caution">
    <text evidence="1">The sequence shown here is derived from an EMBL/GenBank/DDBJ whole genome shotgun (WGS) entry which is preliminary data.</text>
</comment>